<keyword evidence="10" id="KW-1185">Reference proteome</keyword>
<dbReference type="InParanoid" id="A0A369JRE4"/>
<dbReference type="InterPro" id="IPR026907">
    <property type="entry name" value="GCIP-like"/>
</dbReference>
<dbReference type="Pfam" id="PF13324">
    <property type="entry name" value="GCIP_N"/>
    <property type="match status" value="1"/>
</dbReference>
<evidence type="ECO:0000256" key="6">
    <source>
        <dbReference type="ARBA" id="ARBA00023306"/>
    </source>
</evidence>
<comment type="subcellular location">
    <subcellularLocation>
        <location evidence="2">Cytoplasm</location>
    </subcellularLocation>
    <subcellularLocation>
        <location evidence="1">Nucleus</location>
    </subcellularLocation>
</comment>
<dbReference type="Pfam" id="PF20936">
    <property type="entry name" value="GCIP_C"/>
    <property type="match status" value="1"/>
</dbReference>
<feature type="domain" description="Cyclin-D1-binding protein 1-like N-terminal" evidence="7">
    <location>
        <begin position="46"/>
        <end position="195"/>
    </location>
</feature>
<dbReference type="InterPro" id="IPR049318">
    <property type="entry name" value="GCIP_C"/>
</dbReference>
<comment type="similarity">
    <text evidence="3">Belongs to the CCNDBP1 family.</text>
</comment>
<dbReference type="PANTHER" id="PTHR15492:SF1">
    <property type="entry name" value="CYCLIN-D1-BINDING PROTEIN 1"/>
    <property type="match status" value="1"/>
</dbReference>
<evidence type="ECO:0000259" key="8">
    <source>
        <dbReference type="Pfam" id="PF20936"/>
    </source>
</evidence>
<sequence length="377" mass="41426">MSDKQRALVALKFAEQTCIAALASFSESTPKSDLAASNQAVLRNDLMSLLSLLHASTTKLSLALKPSSPTYSASLTPLKDVSDHVSAISHCVLLFESTHGATFIEELYSVAKNIVESVLSLVQTFLNIEATGSRTSTGQAGDEYMVRIGAVHEIIKKAQSTSGLSRDNIVAVQKKLSQDHESLDDGLKEVGEMIDEQASTDEVMKDDWDDGGWGELGLDSAQRMDVHELERAKKIHAILRLSTLLHKRILKDILSPQRNSPLNLPTHIIQHLDTLPPESSALLVASDDLASTLYTPQDPSDISTELASFLKVIQRLQSTLTPFFKESALVEQMEALSLQGSIVSRNNPEKWFEICFDQIRKAAQSLESTMNRNLENN</sequence>
<gene>
    <name evidence="9" type="ORF">Hypma_011600</name>
</gene>
<evidence type="ECO:0000313" key="10">
    <source>
        <dbReference type="Proteomes" id="UP000076154"/>
    </source>
</evidence>
<dbReference type="GO" id="GO:0005634">
    <property type="term" value="C:nucleus"/>
    <property type="evidence" value="ECO:0007669"/>
    <property type="project" value="UniProtKB-SubCell"/>
</dbReference>
<evidence type="ECO:0000256" key="3">
    <source>
        <dbReference type="ARBA" id="ARBA00008940"/>
    </source>
</evidence>
<organism evidence="9 10">
    <name type="scientific">Hypsizygus marmoreus</name>
    <name type="common">White beech mushroom</name>
    <name type="synonym">Agaricus marmoreus</name>
    <dbReference type="NCBI Taxonomy" id="39966"/>
    <lineage>
        <taxon>Eukaryota</taxon>
        <taxon>Fungi</taxon>
        <taxon>Dikarya</taxon>
        <taxon>Basidiomycota</taxon>
        <taxon>Agaricomycotina</taxon>
        <taxon>Agaricomycetes</taxon>
        <taxon>Agaricomycetidae</taxon>
        <taxon>Agaricales</taxon>
        <taxon>Tricholomatineae</taxon>
        <taxon>Lyophyllaceae</taxon>
        <taxon>Hypsizygus</taxon>
    </lineage>
</organism>
<dbReference type="PANTHER" id="PTHR15492">
    <property type="entry name" value="CYCLIN D1-BINDING PROTEIN 1"/>
    <property type="match status" value="1"/>
</dbReference>
<dbReference type="GO" id="GO:0005737">
    <property type="term" value="C:cytoplasm"/>
    <property type="evidence" value="ECO:0007669"/>
    <property type="project" value="UniProtKB-SubCell"/>
</dbReference>
<keyword evidence="5" id="KW-0539">Nucleus</keyword>
<protein>
    <submittedName>
        <fullName evidence="9">Uncharacterized protein</fullName>
    </submittedName>
</protein>
<dbReference type="OrthoDB" id="41588at2759"/>
<feature type="domain" description="Cyclin-D1-binding protein 1-like C-terminal" evidence="8">
    <location>
        <begin position="206"/>
        <end position="317"/>
    </location>
</feature>
<evidence type="ECO:0000256" key="5">
    <source>
        <dbReference type="ARBA" id="ARBA00023242"/>
    </source>
</evidence>
<dbReference type="Gene3D" id="1.20.1410.10">
    <property type="entry name" value="I/LWEQ domain"/>
    <property type="match status" value="1"/>
</dbReference>
<keyword evidence="4" id="KW-0963">Cytoplasm</keyword>
<dbReference type="AlphaFoldDB" id="A0A369JRE4"/>
<evidence type="ECO:0000259" key="7">
    <source>
        <dbReference type="Pfam" id="PF13324"/>
    </source>
</evidence>
<dbReference type="STRING" id="39966.A0A369JRE4"/>
<proteinExistence type="inferred from homology"/>
<accession>A0A369JRE4</accession>
<comment type="caution">
    <text evidence="9">The sequence shown here is derived from an EMBL/GenBank/DDBJ whole genome shotgun (WGS) entry which is preliminary data.</text>
</comment>
<dbReference type="Proteomes" id="UP000076154">
    <property type="component" value="Unassembled WGS sequence"/>
</dbReference>
<evidence type="ECO:0000313" key="9">
    <source>
        <dbReference type="EMBL" id="RDB21366.1"/>
    </source>
</evidence>
<evidence type="ECO:0000256" key="1">
    <source>
        <dbReference type="ARBA" id="ARBA00004123"/>
    </source>
</evidence>
<dbReference type="Gene3D" id="1.20.1420.10">
    <property type="entry name" value="Talin, central domain"/>
    <property type="match status" value="1"/>
</dbReference>
<evidence type="ECO:0000256" key="2">
    <source>
        <dbReference type="ARBA" id="ARBA00004496"/>
    </source>
</evidence>
<dbReference type="EMBL" id="LUEZ02000055">
    <property type="protein sequence ID" value="RDB21366.1"/>
    <property type="molecule type" value="Genomic_DNA"/>
</dbReference>
<name>A0A369JRE4_HYPMA</name>
<keyword evidence="6" id="KW-0131">Cell cycle</keyword>
<dbReference type="InterPro" id="IPR049317">
    <property type="entry name" value="GCIP-like_N"/>
</dbReference>
<reference evidence="9" key="1">
    <citation type="submission" date="2018-04" db="EMBL/GenBank/DDBJ databases">
        <title>Whole genome sequencing of Hypsizygus marmoreus.</title>
        <authorList>
            <person name="Choi I.-G."/>
            <person name="Min B."/>
            <person name="Kim J.-G."/>
            <person name="Kim S."/>
            <person name="Oh Y.-L."/>
            <person name="Kong W.-S."/>
            <person name="Park H."/>
            <person name="Jeong J."/>
            <person name="Song E.-S."/>
        </authorList>
    </citation>
    <scope>NUCLEOTIDE SEQUENCE [LARGE SCALE GENOMIC DNA]</scope>
    <source>
        <strain evidence="9">51987-8</strain>
    </source>
</reference>
<evidence type="ECO:0000256" key="4">
    <source>
        <dbReference type="ARBA" id="ARBA00022490"/>
    </source>
</evidence>